<sequence>MDFRVFYPRITSDFSGRAPKLIAFGLFQIRKFHGQYAIAIGDGQ</sequence>
<evidence type="ECO:0000313" key="1">
    <source>
        <dbReference type="EMBL" id="ASV86174.1"/>
    </source>
</evidence>
<dbReference type="EMBL" id="CP022604">
    <property type="protein sequence ID" value="ASV86174.1"/>
    <property type="molecule type" value="Genomic_DNA"/>
</dbReference>
<organism evidence="1 2">
    <name type="scientific">Ochrobactrum quorumnocens</name>
    <dbReference type="NCBI Taxonomy" id="271865"/>
    <lineage>
        <taxon>Bacteria</taxon>
        <taxon>Pseudomonadati</taxon>
        <taxon>Pseudomonadota</taxon>
        <taxon>Alphaproteobacteria</taxon>
        <taxon>Hyphomicrobiales</taxon>
        <taxon>Brucellaceae</taxon>
        <taxon>Brucella/Ochrobactrum group</taxon>
        <taxon>Ochrobactrum</taxon>
    </lineage>
</organism>
<proteinExistence type="predicted"/>
<dbReference type="KEGG" id="och:CES85_2127"/>
<reference evidence="1 2" key="1">
    <citation type="submission" date="2017-07" db="EMBL/GenBank/DDBJ databases">
        <title>Phylogenetic study on the rhizospheric bacterium Ochrobactrum sp. A44.</title>
        <authorList>
            <person name="Krzyzanowska D.M."/>
            <person name="Ossowicki A."/>
            <person name="Rajewska M."/>
            <person name="Maciag T."/>
            <person name="Kaczynski Z."/>
            <person name="Czerwicka M."/>
            <person name="Jafra S."/>
        </authorList>
    </citation>
    <scope>NUCLEOTIDE SEQUENCE [LARGE SCALE GENOMIC DNA]</scope>
    <source>
        <strain evidence="1 2">A44</strain>
    </source>
</reference>
<dbReference type="AlphaFoldDB" id="A0A248UHM8"/>
<accession>A0A248UHM8</accession>
<evidence type="ECO:0000313" key="2">
    <source>
        <dbReference type="Proteomes" id="UP000215256"/>
    </source>
</evidence>
<protein>
    <submittedName>
        <fullName evidence="1">Uncharacterized protein</fullName>
    </submittedName>
</protein>
<gene>
    <name evidence="1" type="ORF">CES85_2127</name>
</gene>
<dbReference type="Proteomes" id="UP000215256">
    <property type="component" value="Chromosome 1"/>
</dbReference>
<name>A0A248UHM8_9HYPH</name>